<accession>A0ABW5X0X7</accession>
<comment type="similarity">
    <text evidence="1">Belongs to the D-alanine--D-alanine ligase family.</text>
</comment>
<dbReference type="SUPFAM" id="SSF56059">
    <property type="entry name" value="Glutathione synthetase ATP-binding domain-like"/>
    <property type="match status" value="1"/>
</dbReference>
<proteinExistence type="inferred from homology"/>
<dbReference type="InterPro" id="IPR011761">
    <property type="entry name" value="ATP-grasp"/>
</dbReference>
<evidence type="ECO:0000256" key="1">
    <source>
        <dbReference type="ARBA" id="ARBA00010871"/>
    </source>
</evidence>
<reference evidence="6" key="1">
    <citation type="journal article" date="2019" name="Int. J. Syst. Evol. Microbiol.">
        <title>The Global Catalogue of Microorganisms (GCM) 10K type strain sequencing project: providing services to taxonomists for standard genome sequencing and annotation.</title>
        <authorList>
            <consortium name="The Broad Institute Genomics Platform"/>
            <consortium name="The Broad Institute Genome Sequencing Center for Infectious Disease"/>
            <person name="Wu L."/>
            <person name="Ma J."/>
        </authorList>
    </citation>
    <scope>NUCLEOTIDE SEQUENCE [LARGE SCALE GENOMIC DNA]</scope>
    <source>
        <strain evidence="6">KCTC 52925</strain>
    </source>
</reference>
<evidence type="ECO:0000256" key="2">
    <source>
        <dbReference type="ARBA" id="ARBA00022598"/>
    </source>
</evidence>
<organism evidence="5 6">
    <name type="scientific">Christiangramia antarctica</name>
    <dbReference type="NCBI Taxonomy" id="2058158"/>
    <lineage>
        <taxon>Bacteria</taxon>
        <taxon>Pseudomonadati</taxon>
        <taxon>Bacteroidota</taxon>
        <taxon>Flavobacteriia</taxon>
        <taxon>Flavobacteriales</taxon>
        <taxon>Flavobacteriaceae</taxon>
        <taxon>Christiangramia</taxon>
    </lineage>
</organism>
<evidence type="ECO:0000259" key="4">
    <source>
        <dbReference type="PROSITE" id="PS50975"/>
    </source>
</evidence>
<evidence type="ECO:0000313" key="5">
    <source>
        <dbReference type="EMBL" id="MFD2831880.1"/>
    </source>
</evidence>
<protein>
    <submittedName>
        <fullName evidence="5">ATP-grasp domain-containing protein</fullName>
    </submittedName>
</protein>
<dbReference type="EMBL" id="JBHUOJ010000004">
    <property type="protein sequence ID" value="MFD2831880.1"/>
    <property type="molecule type" value="Genomic_DNA"/>
</dbReference>
<keyword evidence="3" id="KW-0067">ATP-binding</keyword>
<keyword evidence="3" id="KW-0547">Nucleotide-binding</keyword>
<dbReference type="Pfam" id="PF07478">
    <property type="entry name" value="Dala_Dala_lig_C"/>
    <property type="match status" value="1"/>
</dbReference>
<dbReference type="RefSeq" id="WP_251739835.1">
    <property type="nucleotide sequence ID" value="NZ_JBHUOJ010000004.1"/>
</dbReference>
<name>A0ABW5X0X7_9FLAO</name>
<evidence type="ECO:0000313" key="6">
    <source>
        <dbReference type="Proteomes" id="UP001597438"/>
    </source>
</evidence>
<dbReference type="InterPro" id="IPR011095">
    <property type="entry name" value="Dala_Dala_lig_C"/>
</dbReference>
<dbReference type="PANTHER" id="PTHR23132">
    <property type="entry name" value="D-ALANINE--D-ALANINE LIGASE"/>
    <property type="match status" value="1"/>
</dbReference>
<dbReference type="Gene3D" id="3.30.1490.20">
    <property type="entry name" value="ATP-grasp fold, A domain"/>
    <property type="match status" value="1"/>
</dbReference>
<dbReference type="Gene3D" id="3.30.470.20">
    <property type="entry name" value="ATP-grasp fold, B domain"/>
    <property type="match status" value="1"/>
</dbReference>
<keyword evidence="6" id="KW-1185">Reference proteome</keyword>
<sequence>MPGKKNIAILFQAQKPPIQDGIQKPMKPGGYSDSGADIAFSLKNINLSIITPVKNPNVKNDYDWVFPDTENGIQSALDKGATIFWLNTVLYKNHPIETFFDGKIEIVGQRPKDVDLFDDKWRTNQLLKEQNLPIPRAKVFSKKNLKNNKFDFPFPIVTKPIRGRGSQGVYVAQNQKELCQLINDLIDSNKYGKEVYIEEYLSGQEITITVMPPGKYIFTNKEKRIHSYWSLPAIKRFNHHNGIAPYNGTVAVIENSSILNDDELQQDEIKIVSKHCENAAKIIKAKAPIRIDCRANDKGDYFIFDLNMKPNMTGSSRPHRKDQDSLTSLAARKIGWNYEHLLINILEQKWITPAANKDGFQQIAGI</sequence>
<evidence type="ECO:0000256" key="3">
    <source>
        <dbReference type="PROSITE-ProRule" id="PRU00409"/>
    </source>
</evidence>
<gene>
    <name evidence="5" type="ORF">ACFSYS_01180</name>
</gene>
<dbReference type="PANTHER" id="PTHR23132:SF23">
    <property type="entry name" value="D-ALANINE--D-ALANINE LIGASE B"/>
    <property type="match status" value="1"/>
</dbReference>
<keyword evidence="2" id="KW-0436">Ligase</keyword>
<feature type="domain" description="ATP-grasp" evidence="4">
    <location>
        <begin position="124"/>
        <end position="347"/>
    </location>
</feature>
<dbReference type="PROSITE" id="PS50975">
    <property type="entry name" value="ATP_GRASP"/>
    <property type="match status" value="1"/>
</dbReference>
<dbReference type="InterPro" id="IPR013815">
    <property type="entry name" value="ATP_grasp_subdomain_1"/>
</dbReference>
<dbReference type="Proteomes" id="UP001597438">
    <property type="component" value="Unassembled WGS sequence"/>
</dbReference>
<comment type="caution">
    <text evidence="5">The sequence shown here is derived from an EMBL/GenBank/DDBJ whole genome shotgun (WGS) entry which is preliminary data.</text>
</comment>